<protein>
    <submittedName>
        <fullName evidence="1">Uncharacterized protein</fullName>
    </submittedName>
</protein>
<dbReference type="EMBL" id="CP026520">
    <property type="protein sequence ID" value="QAV21434.1"/>
    <property type="molecule type" value="Genomic_DNA"/>
</dbReference>
<dbReference type="AlphaFoldDB" id="A0A410X491"/>
<evidence type="ECO:0000313" key="2">
    <source>
        <dbReference type="Proteomes" id="UP000288943"/>
    </source>
</evidence>
<reference evidence="1 2" key="1">
    <citation type="submission" date="2018-01" db="EMBL/GenBank/DDBJ databases">
        <title>The whole genome sequencing and assembly of Paenibacillus chitinolyticus KCCM 41400 strain.</title>
        <authorList>
            <person name="Kim J.-Y."/>
            <person name="Park M.-K."/>
            <person name="Lee Y.-J."/>
            <person name="Yi H."/>
            <person name="Bahn Y.-S."/>
            <person name="Kim J.F."/>
            <person name="Lee D.-W."/>
        </authorList>
    </citation>
    <scope>NUCLEOTIDE SEQUENCE [LARGE SCALE GENOMIC DNA]</scope>
    <source>
        <strain evidence="1 2">KCCM 41400</strain>
    </source>
</reference>
<evidence type="ECO:0000313" key="1">
    <source>
        <dbReference type="EMBL" id="QAV21434.1"/>
    </source>
</evidence>
<organism evidence="1 2">
    <name type="scientific">Paenibacillus chitinolyticus</name>
    <dbReference type="NCBI Taxonomy" id="79263"/>
    <lineage>
        <taxon>Bacteria</taxon>
        <taxon>Bacillati</taxon>
        <taxon>Bacillota</taxon>
        <taxon>Bacilli</taxon>
        <taxon>Bacillales</taxon>
        <taxon>Paenibacillaceae</taxon>
        <taxon>Paenibacillus</taxon>
    </lineage>
</organism>
<dbReference type="Proteomes" id="UP000288943">
    <property type="component" value="Chromosome"/>
</dbReference>
<gene>
    <name evidence="1" type="ORF">PC41400_28680</name>
</gene>
<name>A0A410X491_9BACL</name>
<dbReference type="KEGG" id="pchi:PC41400_28680"/>
<accession>A0A410X491</accession>
<proteinExistence type="predicted"/>
<sequence>MKMSVNSISTSLHYTIFESVYGGDRSQIDKLCSLSLYMLPQNAMMKDKKVFDSGFTLYDVVEKALIKLGTVNPKVEGRIVEVK</sequence>